<dbReference type="SUPFAM" id="SSF54593">
    <property type="entry name" value="Glyoxalase/Bleomycin resistance protein/Dihydroxybiphenyl dioxygenase"/>
    <property type="match status" value="1"/>
</dbReference>
<dbReference type="InterPro" id="IPR050383">
    <property type="entry name" value="GlyoxalaseI/FosfomycinResist"/>
</dbReference>
<feature type="domain" description="VOC" evidence="1">
    <location>
        <begin position="19"/>
        <end position="139"/>
    </location>
</feature>
<keyword evidence="2" id="KW-0560">Oxidoreductase</keyword>
<evidence type="ECO:0000313" key="3">
    <source>
        <dbReference type="Proteomes" id="UP000320300"/>
    </source>
</evidence>
<dbReference type="Proteomes" id="UP000320300">
    <property type="component" value="Unassembled WGS sequence"/>
</dbReference>
<organism evidence="2 3">
    <name type="scientific">Pedobacter westerhofensis</name>
    <dbReference type="NCBI Taxonomy" id="425512"/>
    <lineage>
        <taxon>Bacteria</taxon>
        <taxon>Pseudomonadati</taxon>
        <taxon>Bacteroidota</taxon>
        <taxon>Sphingobacteriia</taxon>
        <taxon>Sphingobacteriales</taxon>
        <taxon>Sphingobacteriaceae</taxon>
        <taxon>Pedobacter</taxon>
    </lineage>
</organism>
<accession>A0A521EA45</accession>
<evidence type="ECO:0000259" key="1">
    <source>
        <dbReference type="PROSITE" id="PS51819"/>
    </source>
</evidence>
<sequence length="140" mass="15707">MDRITLIHDQPLSIMQINHIDHLVLTVKDPDATIAFYRDVMGMRADTFQEGRQALFFGNQKINLHQLGHEIEPKAHSATPGSADLCFISSTPISEIEIELKQKNIAVISSNVTRTGACGKIKSIYFRDPDLNLIEVSNYL</sequence>
<proteinExistence type="predicted"/>
<name>A0A521EA45_9SPHI</name>
<dbReference type="EMBL" id="FXTN01000007">
    <property type="protein sequence ID" value="SMO80825.1"/>
    <property type="molecule type" value="Genomic_DNA"/>
</dbReference>
<reference evidence="2 3" key="1">
    <citation type="submission" date="2017-05" db="EMBL/GenBank/DDBJ databases">
        <authorList>
            <person name="Varghese N."/>
            <person name="Submissions S."/>
        </authorList>
    </citation>
    <scope>NUCLEOTIDE SEQUENCE [LARGE SCALE GENOMIC DNA]</scope>
    <source>
        <strain evidence="2 3">DSM 19036</strain>
    </source>
</reference>
<gene>
    <name evidence="2" type="ORF">SAMN06265348_107298</name>
</gene>
<dbReference type="PANTHER" id="PTHR21366:SF14">
    <property type="entry name" value="GLYOXALASE DOMAIN-CONTAINING PROTEIN 5"/>
    <property type="match status" value="1"/>
</dbReference>
<dbReference type="Pfam" id="PF00903">
    <property type="entry name" value="Glyoxalase"/>
    <property type="match status" value="1"/>
</dbReference>
<dbReference type="CDD" id="cd07253">
    <property type="entry name" value="GLOD5"/>
    <property type="match status" value="1"/>
</dbReference>
<dbReference type="Gene3D" id="3.10.180.10">
    <property type="entry name" value="2,3-Dihydroxybiphenyl 1,2-Dioxygenase, domain 1"/>
    <property type="match status" value="1"/>
</dbReference>
<dbReference type="PANTHER" id="PTHR21366">
    <property type="entry name" value="GLYOXALASE FAMILY PROTEIN"/>
    <property type="match status" value="1"/>
</dbReference>
<dbReference type="InterPro" id="IPR037523">
    <property type="entry name" value="VOC_core"/>
</dbReference>
<dbReference type="InterPro" id="IPR004360">
    <property type="entry name" value="Glyas_Fos-R_dOase_dom"/>
</dbReference>
<evidence type="ECO:0000313" key="2">
    <source>
        <dbReference type="EMBL" id="SMO80825.1"/>
    </source>
</evidence>
<keyword evidence="2" id="KW-0223">Dioxygenase</keyword>
<dbReference type="GO" id="GO:0051213">
    <property type="term" value="F:dioxygenase activity"/>
    <property type="evidence" value="ECO:0007669"/>
    <property type="project" value="UniProtKB-KW"/>
</dbReference>
<dbReference type="PROSITE" id="PS51819">
    <property type="entry name" value="VOC"/>
    <property type="match status" value="1"/>
</dbReference>
<keyword evidence="3" id="KW-1185">Reference proteome</keyword>
<dbReference type="InterPro" id="IPR029068">
    <property type="entry name" value="Glyas_Bleomycin-R_OHBP_Dase"/>
</dbReference>
<protein>
    <submittedName>
        <fullName evidence="2">Catechol 2,3-dioxygenase</fullName>
    </submittedName>
</protein>
<dbReference type="AlphaFoldDB" id="A0A521EA45"/>